<dbReference type="GO" id="GO:0006654">
    <property type="term" value="P:phosphatidic acid biosynthetic process"/>
    <property type="evidence" value="ECO:0007669"/>
    <property type="project" value="TreeGrafter"/>
</dbReference>
<dbReference type="EMBL" id="AJIX01000033">
    <property type="protein sequence ID" value="KGR07274.1"/>
    <property type="molecule type" value="Genomic_DNA"/>
</dbReference>
<accession>A0AB34PS42</accession>
<dbReference type="Gene3D" id="3.40.50.1820">
    <property type="entry name" value="alpha/beta hydrolase"/>
    <property type="match status" value="1"/>
</dbReference>
<dbReference type="InterPro" id="IPR029058">
    <property type="entry name" value="AB_hydrolase_fold"/>
</dbReference>
<dbReference type="AlphaFoldDB" id="A0AB34PS42"/>
<evidence type="ECO:0000256" key="1">
    <source>
        <dbReference type="ARBA" id="ARBA00038097"/>
    </source>
</evidence>
<dbReference type="Proteomes" id="UP000030161">
    <property type="component" value="Unassembled WGS sequence"/>
</dbReference>
<organism evidence="3 4">
    <name type="scientific">Candida albicans P78048</name>
    <dbReference type="NCBI Taxonomy" id="1094989"/>
    <lineage>
        <taxon>Eukaryota</taxon>
        <taxon>Fungi</taxon>
        <taxon>Dikarya</taxon>
        <taxon>Ascomycota</taxon>
        <taxon>Saccharomycotina</taxon>
        <taxon>Pichiomycetes</taxon>
        <taxon>Debaryomycetaceae</taxon>
        <taxon>Candida/Lodderomyces clade</taxon>
        <taxon>Candida</taxon>
    </lineage>
</organism>
<dbReference type="FunFam" id="3.40.50.1820:FF:000268">
    <property type="entry name" value="Carboxylic ester hydrolase"/>
    <property type="match status" value="1"/>
</dbReference>
<proteinExistence type="inferred from homology"/>
<gene>
    <name evidence="3" type="ORF">MG3_04550</name>
</gene>
<evidence type="ECO:0000313" key="3">
    <source>
        <dbReference type="EMBL" id="KGR07274.1"/>
    </source>
</evidence>
<dbReference type="PANTHER" id="PTHR42886:SF29">
    <property type="entry name" value="PUMMELIG, ISOFORM A"/>
    <property type="match status" value="1"/>
</dbReference>
<dbReference type="GO" id="GO:0042171">
    <property type="term" value="F:lysophosphatidic acid acyltransferase activity"/>
    <property type="evidence" value="ECO:0007669"/>
    <property type="project" value="TreeGrafter"/>
</dbReference>
<dbReference type="GO" id="GO:0035965">
    <property type="term" value="P:cardiolipin acyl-chain remodeling"/>
    <property type="evidence" value="ECO:0007669"/>
    <property type="project" value="TreeGrafter"/>
</dbReference>
<comment type="caution">
    <text evidence="3">The sequence shown here is derived from an EMBL/GenBank/DDBJ whole genome shotgun (WGS) entry which is preliminary data.</text>
</comment>
<evidence type="ECO:0000259" key="2">
    <source>
        <dbReference type="Pfam" id="PF00561"/>
    </source>
</evidence>
<dbReference type="PANTHER" id="PTHR42886">
    <property type="entry name" value="RE40534P-RELATED"/>
    <property type="match status" value="1"/>
</dbReference>
<name>A0AB34PS42_CANAX</name>
<protein>
    <submittedName>
        <fullName evidence="3">Cardiolipin-specific phospholipase</fullName>
    </submittedName>
</protein>
<dbReference type="SUPFAM" id="SSF53474">
    <property type="entry name" value="alpha/beta-Hydrolases"/>
    <property type="match status" value="1"/>
</dbReference>
<reference evidence="3 4" key="1">
    <citation type="submission" date="2013-12" db="EMBL/GenBank/DDBJ databases">
        <title>The Genome Sequence of Candida albicans P78048.</title>
        <authorList>
            <consortium name="The Broad Institute Genome Sequencing Platform"/>
            <consortium name="The Broad Institute Genome Sequencing Center for Infectious Disease"/>
            <person name="Cuomo C."/>
            <person name="Bennett R."/>
            <person name="Hirakawa M."/>
            <person name="Noverr M."/>
            <person name="Mitchell A."/>
            <person name="Young S.K."/>
            <person name="Zeng Q."/>
            <person name="Gargeya S."/>
            <person name="Fitzgerald M."/>
            <person name="Abouelleil A."/>
            <person name="Alvarado L."/>
            <person name="Berlin A.M."/>
            <person name="Chapman S.B."/>
            <person name="Dewar J."/>
            <person name="Goldberg J."/>
            <person name="Griggs A."/>
            <person name="Gujja S."/>
            <person name="Hansen M."/>
            <person name="Howarth C."/>
            <person name="Imamovic A."/>
            <person name="Larimer J."/>
            <person name="McCowan C."/>
            <person name="Murphy C."/>
            <person name="Pearson M."/>
            <person name="Priest M."/>
            <person name="Roberts A."/>
            <person name="Saif S."/>
            <person name="Shea T."/>
            <person name="Sykes S."/>
            <person name="Wortman J."/>
            <person name="Nusbaum C."/>
            <person name="Birren B."/>
        </authorList>
    </citation>
    <scope>NUCLEOTIDE SEQUENCE [LARGE SCALE GENOMIC DNA]</scope>
    <source>
        <strain evidence="3 4">P78048</strain>
    </source>
</reference>
<dbReference type="Pfam" id="PF00561">
    <property type="entry name" value="Abhydrolase_1"/>
    <property type="match status" value="1"/>
</dbReference>
<dbReference type="GO" id="GO:0055088">
    <property type="term" value="P:lipid homeostasis"/>
    <property type="evidence" value="ECO:0007669"/>
    <property type="project" value="TreeGrafter"/>
</dbReference>
<dbReference type="GO" id="GO:0004623">
    <property type="term" value="F:phospholipase A2 activity"/>
    <property type="evidence" value="ECO:0007669"/>
    <property type="project" value="TreeGrafter"/>
</dbReference>
<dbReference type="InterPro" id="IPR000073">
    <property type="entry name" value="AB_hydrolase_1"/>
</dbReference>
<sequence>MLILKRLLTTSCTLLDTSPKNYYKIIAPSTFETKKCESYNEKHSSTTTEITATSTATVADTVEDELTITHKTKRKFISTYKRSTHPTSVPLSKIFSNNFPLSINESFEDYKYRNNPLKFQHDLLSILPFYPTPDLQVKTKEWRSSEVLKVEIDDKGNYINEFVIYPENYNPQVMPDDEYHHLIMVHGYGAGLGFFLKNFDEISNFQPNNTQNNKYIVHAIDLLGYGCSSRPNFYPQNLDQVENWFHDSFITWLQKRNIPSDKTIVMAHSMGAYLMATLAINRNLKFCSKLLMVSPGAIIKHQTPVQVPRYFVKLWERNISPFTIVRKLGPLGSKIVSGWSSRRFDKLTRQEKKLLHKYSYGIFQSKGSGEYMLNYLLAPGADARHPLVDRGIDRITCDVSWWYGKEDWMDKKGGQICSAIINNKGEFKSDVKIIEDSGHHIYLDNIKKFNSMVLEEMNQLINK</sequence>
<evidence type="ECO:0000313" key="4">
    <source>
        <dbReference type="Proteomes" id="UP000030161"/>
    </source>
</evidence>
<dbReference type="GO" id="GO:0005743">
    <property type="term" value="C:mitochondrial inner membrane"/>
    <property type="evidence" value="ECO:0007669"/>
    <property type="project" value="TreeGrafter"/>
</dbReference>
<feature type="domain" description="AB hydrolase-1" evidence="2">
    <location>
        <begin position="181"/>
        <end position="445"/>
    </location>
</feature>
<comment type="similarity">
    <text evidence="1">Belongs to the peptidase S33 family. ABHD4/ABHD5 subfamily.</text>
</comment>